<dbReference type="InterPro" id="IPR036942">
    <property type="entry name" value="Beta-barrel_TonB_sf"/>
</dbReference>
<dbReference type="PANTHER" id="PTHR32552:SF85">
    <property type="entry name" value="BLL7968 PROTEIN"/>
    <property type="match status" value="1"/>
</dbReference>
<evidence type="ECO:0000256" key="7">
    <source>
        <dbReference type="ARBA" id="ARBA00023136"/>
    </source>
</evidence>
<keyword evidence="9 10" id="KW-0998">Cell outer membrane</keyword>
<accession>D4GGC4</accession>
<dbReference type="PANTHER" id="PTHR32552">
    <property type="entry name" value="FERRICHROME IRON RECEPTOR-RELATED"/>
    <property type="match status" value="1"/>
</dbReference>
<dbReference type="NCBIfam" id="TIGR01783">
    <property type="entry name" value="TonB-siderophor"/>
    <property type="match status" value="1"/>
</dbReference>
<dbReference type="GO" id="GO:0015891">
    <property type="term" value="P:siderophore transport"/>
    <property type="evidence" value="ECO:0007669"/>
    <property type="project" value="InterPro"/>
</dbReference>
<feature type="domain" description="TonB-dependent receptor plug" evidence="13">
    <location>
        <begin position="113"/>
        <end position="209"/>
    </location>
</feature>
<keyword evidence="6 11" id="KW-0798">TonB box</keyword>
<feature type="domain" description="TonB-dependent receptor-like beta-barrel" evidence="12">
    <location>
        <begin position="282"/>
        <end position="721"/>
    </location>
</feature>
<dbReference type="HOGENOM" id="CLU_008287_9_4_6"/>
<evidence type="ECO:0000256" key="3">
    <source>
        <dbReference type="ARBA" id="ARBA00022448"/>
    </source>
</evidence>
<evidence type="ECO:0000259" key="13">
    <source>
        <dbReference type="Pfam" id="PF07715"/>
    </source>
</evidence>
<dbReference type="InterPro" id="IPR010105">
    <property type="entry name" value="TonB_sidphr_rcpt"/>
</dbReference>
<dbReference type="InterPro" id="IPR039426">
    <property type="entry name" value="TonB-dep_rcpt-like"/>
</dbReference>
<comment type="similarity">
    <text evidence="2 10 11">Belongs to the TonB-dependent receptor family.</text>
</comment>
<evidence type="ECO:0000256" key="5">
    <source>
        <dbReference type="ARBA" id="ARBA00022692"/>
    </source>
</evidence>
<dbReference type="InterPro" id="IPR000531">
    <property type="entry name" value="Beta-barrel_TonB"/>
</dbReference>
<sequence length="752" mass="83503">MNDYQLQKKRGRDDEVICPSLNKYTQYTGLFPLFLSLMISEKIMKKRSNEIKNLGIQQAVMLAMCSGALLASGKGLAAVSDNTVTVTSDADRHDGYTIPTTSVASKAPVARLDEAQSVSTVTQQQLDDYQASSLSDAMRFVSGVSEANTLAGTEDGFVRRGFGSNSDGSVYRDGIRSSQGLNLDATTERVEVLKGSASLLYGIQNPGGIINVISKKPQYSWHSAVSGRYASEGGGAGTLDVTGPLGNGVAFRLIAEKQRQDYWRNFGSDEHSLLAPSLQWYGEKASLLISYSDYRYDIPYDRGTAFINGSPLSLPYKQRLDDKANHAWGRNQALNAHYDWQFNDSWSTRLTLGWNQRRYDNNEVRVTAIDPASGVVTRRADANRGFNQKTKYVSWDVLGNPELFGMTHALVFGTDYEMNQTYRAHQYQGKNDRRFNYFNPVYDMLSPVTDSTTENTANANNLNRIHSRSVYVKDSISLTSDWIAVVGGRYQHYEQRASKGFNPVVQTLDDEGNKFLPQAGLIYKITPDISLYTSISKSFTPSTDVDDAGNVSQPEQGTTWEAGSKWQITPRLFASVAFYNIDERQMSLSINGTTRPINKARSQGVELEVNGEVAPDWDISANYSYDNAEIVDDRINPANNGHRLQNAPEHAGALYLSHNLVIRSLPGDFRVGGGARYVGSRAGDPDNSFSLPDYVVADGFIAWNNQLLGKKTQLRLNLNNLFNKHYYTSSGGNLRVREGETRNLMVQARVEF</sequence>
<dbReference type="Proteomes" id="UP000001702">
    <property type="component" value="Chromosome"/>
</dbReference>
<dbReference type="InterPro" id="IPR012910">
    <property type="entry name" value="Plug_dom"/>
</dbReference>
<keyword evidence="15" id="KW-1185">Reference proteome</keyword>
<keyword evidence="5 10" id="KW-0812">Transmembrane</keyword>
<dbReference type="Gene3D" id="2.40.170.20">
    <property type="entry name" value="TonB-dependent receptor, beta-barrel domain"/>
    <property type="match status" value="1"/>
</dbReference>
<evidence type="ECO:0000256" key="6">
    <source>
        <dbReference type="ARBA" id="ARBA00023077"/>
    </source>
</evidence>
<gene>
    <name evidence="14" type="primary">foxA</name>
    <name evidence="14" type="ordered locus">PANA_4210</name>
</gene>
<dbReference type="PROSITE" id="PS52016">
    <property type="entry name" value="TONB_DEPENDENT_REC_3"/>
    <property type="match status" value="1"/>
</dbReference>
<evidence type="ECO:0000256" key="9">
    <source>
        <dbReference type="ARBA" id="ARBA00023237"/>
    </source>
</evidence>
<dbReference type="KEGG" id="pam:PANA_4210"/>
<evidence type="ECO:0000313" key="15">
    <source>
        <dbReference type="Proteomes" id="UP000001702"/>
    </source>
</evidence>
<protein>
    <submittedName>
        <fullName evidence="14">FoxA</fullName>
    </submittedName>
</protein>
<dbReference type="Pfam" id="PF00593">
    <property type="entry name" value="TonB_dep_Rec_b-barrel"/>
    <property type="match status" value="1"/>
</dbReference>
<keyword evidence="7 10" id="KW-0472">Membrane</keyword>
<dbReference type="EMBL" id="CP001875">
    <property type="protein sequence ID" value="ADD79377.1"/>
    <property type="molecule type" value="Genomic_DNA"/>
</dbReference>
<dbReference type="STRING" id="706191.PANA_4210"/>
<evidence type="ECO:0000256" key="2">
    <source>
        <dbReference type="ARBA" id="ARBA00009810"/>
    </source>
</evidence>
<dbReference type="GO" id="GO:0009279">
    <property type="term" value="C:cell outer membrane"/>
    <property type="evidence" value="ECO:0007669"/>
    <property type="project" value="UniProtKB-SubCell"/>
</dbReference>
<dbReference type="InterPro" id="IPR037066">
    <property type="entry name" value="Plug_dom_sf"/>
</dbReference>
<dbReference type="eggNOG" id="COG4773">
    <property type="taxonomic scope" value="Bacteria"/>
</dbReference>
<dbReference type="CDD" id="cd01347">
    <property type="entry name" value="ligand_gated_channel"/>
    <property type="match status" value="1"/>
</dbReference>
<name>D4GGC4_PANAM</name>
<evidence type="ECO:0000313" key="14">
    <source>
        <dbReference type="EMBL" id="ADD79377.1"/>
    </source>
</evidence>
<evidence type="ECO:0000259" key="12">
    <source>
        <dbReference type="Pfam" id="PF00593"/>
    </source>
</evidence>
<evidence type="ECO:0000256" key="8">
    <source>
        <dbReference type="ARBA" id="ARBA00023170"/>
    </source>
</evidence>
<keyword evidence="8" id="KW-0675">Receptor</keyword>
<dbReference type="GO" id="GO:0015344">
    <property type="term" value="F:siderophore uptake transmembrane transporter activity"/>
    <property type="evidence" value="ECO:0007669"/>
    <property type="project" value="TreeGrafter"/>
</dbReference>
<keyword evidence="3 10" id="KW-0813">Transport</keyword>
<comment type="subcellular location">
    <subcellularLocation>
        <location evidence="1 10">Cell outer membrane</location>
        <topology evidence="1 10">Multi-pass membrane protein</topology>
    </subcellularLocation>
</comment>
<evidence type="ECO:0000256" key="1">
    <source>
        <dbReference type="ARBA" id="ARBA00004571"/>
    </source>
</evidence>
<evidence type="ECO:0000256" key="10">
    <source>
        <dbReference type="PROSITE-ProRule" id="PRU01360"/>
    </source>
</evidence>
<dbReference type="SUPFAM" id="SSF56935">
    <property type="entry name" value="Porins"/>
    <property type="match status" value="1"/>
</dbReference>
<dbReference type="Gene3D" id="2.170.130.10">
    <property type="entry name" value="TonB-dependent receptor, plug domain"/>
    <property type="match status" value="1"/>
</dbReference>
<dbReference type="Pfam" id="PF07715">
    <property type="entry name" value="Plug"/>
    <property type="match status" value="1"/>
</dbReference>
<evidence type="ECO:0000256" key="4">
    <source>
        <dbReference type="ARBA" id="ARBA00022452"/>
    </source>
</evidence>
<organism evidence="14 15">
    <name type="scientific">Pantoea ananatis (strain LMG 20103)</name>
    <dbReference type="NCBI Taxonomy" id="706191"/>
    <lineage>
        <taxon>Bacteria</taxon>
        <taxon>Pseudomonadati</taxon>
        <taxon>Pseudomonadota</taxon>
        <taxon>Gammaproteobacteria</taxon>
        <taxon>Enterobacterales</taxon>
        <taxon>Erwiniaceae</taxon>
        <taxon>Pantoea</taxon>
    </lineage>
</organism>
<dbReference type="AlphaFoldDB" id="D4GGC4"/>
<evidence type="ECO:0000256" key="11">
    <source>
        <dbReference type="RuleBase" id="RU003357"/>
    </source>
</evidence>
<keyword evidence="4 10" id="KW-1134">Transmembrane beta strand</keyword>
<proteinExistence type="inferred from homology"/>
<reference evidence="14 15" key="1">
    <citation type="journal article" date="2010" name="J. Bacteriol.">
        <title>Genome sequence of Pantoea ananatis LMG20103, the causative agent of Eucalyptus blight and dieback.</title>
        <authorList>
            <person name="De Maayer P."/>
            <person name="Chan W.Y."/>
            <person name="Venter S.N."/>
            <person name="Toth I.K."/>
            <person name="Birch P.R."/>
            <person name="Joubert F."/>
            <person name="Coutinho T.A."/>
        </authorList>
    </citation>
    <scope>NUCLEOTIDE SEQUENCE [LARGE SCALE GENOMIC DNA]</scope>
    <source>
        <strain evidence="14 15">LMG 20103</strain>
    </source>
</reference>
<dbReference type="GO" id="GO:0038023">
    <property type="term" value="F:signaling receptor activity"/>
    <property type="evidence" value="ECO:0007669"/>
    <property type="project" value="InterPro"/>
</dbReference>